<dbReference type="AlphaFoldDB" id="A0A542UAV0"/>
<dbReference type="Proteomes" id="UP000318103">
    <property type="component" value="Unassembled WGS sequence"/>
</dbReference>
<evidence type="ECO:0000313" key="2">
    <source>
        <dbReference type="Proteomes" id="UP000318103"/>
    </source>
</evidence>
<proteinExistence type="predicted"/>
<dbReference type="EMBL" id="VFNX01000001">
    <property type="protein sequence ID" value="TQK96175.1"/>
    <property type="molecule type" value="Genomic_DNA"/>
</dbReference>
<reference evidence="1 2" key="1">
    <citation type="submission" date="2019-06" db="EMBL/GenBank/DDBJ databases">
        <title>Sequencing the genomes of 1000 actinobacteria strains.</title>
        <authorList>
            <person name="Klenk H.-P."/>
        </authorList>
    </citation>
    <scope>NUCLEOTIDE SEQUENCE [LARGE SCALE GENOMIC DNA]</scope>
    <source>
        <strain evidence="1 2">DSM 41929</strain>
    </source>
</reference>
<evidence type="ECO:0000313" key="1">
    <source>
        <dbReference type="EMBL" id="TQK96175.1"/>
    </source>
</evidence>
<comment type="caution">
    <text evidence="1">The sequence shown here is derived from an EMBL/GenBank/DDBJ whole genome shotgun (WGS) entry which is preliminary data.</text>
</comment>
<gene>
    <name evidence="1" type="ORF">FB563_1110</name>
</gene>
<protein>
    <submittedName>
        <fullName evidence="1">Uncharacterized protein</fullName>
    </submittedName>
</protein>
<keyword evidence="2" id="KW-1185">Reference proteome</keyword>
<sequence>MQVIEALVAVDLDGRKDELRQTDGCLALRGRAGDRLDEGRLDAPLDRIPLFLRDGARLPVAQ</sequence>
<organism evidence="1 2">
    <name type="scientific">Streptomyces puniciscabiei</name>
    <dbReference type="NCBI Taxonomy" id="164348"/>
    <lineage>
        <taxon>Bacteria</taxon>
        <taxon>Bacillati</taxon>
        <taxon>Actinomycetota</taxon>
        <taxon>Actinomycetes</taxon>
        <taxon>Kitasatosporales</taxon>
        <taxon>Streptomycetaceae</taxon>
        <taxon>Streptomyces</taxon>
    </lineage>
</organism>
<accession>A0A542UAV0</accession>
<name>A0A542UAV0_9ACTN</name>
<dbReference type="RefSeq" id="WP_055705321.1">
    <property type="nucleotide sequence ID" value="NZ_JBPJFI010000001.1"/>
</dbReference>